<dbReference type="AlphaFoldDB" id="A0A6N4SS44"/>
<evidence type="ECO:0000313" key="3">
    <source>
        <dbReference type="Proteomes" id="UP000001822"/>
    </source>
</evidence>
<dbReference type="KEGG" id="chu:CHU_1930"/>
<dbReference type="SMART" id="SM00867">
    <property type="entry name" value="YceI"/>
    <property type="match status" value="1"/>
</dbReference>
<dbReference type="Proteomes" id="UP000001822">
    <property type="component" value="Chromosome"/>
</dbReference>
<dbReference type="InterPro" id="IPR007372">
    <property type="entry name" value="Lipid/polyisoprenoid-bd_YceI"/>
</dbReference>
<dbReference type="SUPFAM" id="SSF101874">
    <property type="entry name" value="YceI-like"/>
    <property type="match status" value="1"/>
</dbReference>
<evidence type="ECO:0000259" key="1">
    <source>
        <dbReference type="SMART" id="SM00867"/>
    </source>
</evidence>
<dbReference type="EMBL" id="CP000383">
    <property type="protein sequence ID" value="ABG59196.1"/>
    <property type="molecule type" value="Genomic_DNA"/>
</dbReference>
<dbReference type="RefSeq" id="WP_011585313.1">
    <property type="nucleotide sequence ID" value="NC_008255.1"/>
</dbReference>
<organism evidence="2 3">
    <name type="scientific">Cytophaga hutchinsonii (strain ATCC 33406 / DSM 1761 / CIP 103989 / NBRC 15051 / NCIMB 9469 / D465)</name>
    <dbReference type="NCBI Taxonomy" id="269798"/>
    <lineage>
        <taxon>Bacteria</taxon>
        <taxon>Pseudomonadati</taxon>
        <taxon>Bacteroidota</taxon>
        <taxon>Cytophagia</taxon>
        <taxon>Cytophagales</taxon>
        <taxon>Cytophagaceae</taxon>
        <taxon>Cytophaga</taxon>
    </lineage>
</organism>
<accession>A0A6N4SS44</accession>
<protein>
    <recommendedName>
        <fullName evidence="1">Lipid/polyisoprenoid-binding YceI-like domain-containing protein</fullName>
    </recommendedName>
</protein>
<dbReference type="Pfam" id="PF04264">
    <property type="entry name" value="YceI"/>
    <property type="match status" value="1"/>
</dbReference>
<dbReference type="PANTHER" id="PTHR34406:SF1">
    <property type="entry name" value="PROTEIN YCEI"/>
    <property type="match status" value="1"/>
</dbReference>
<gene>
    <name evidence="2" type="ordered locus">CHU_1930</name>
</gene>
<sequence length="202" mass="21402">MKIKLLLSGAVLAAIMFSCNSEKPAETATAVDSLGTEATYAVDSAASNIFWEGQMLKMHKHFGDLTISEGSFTVKGLQVTGGTFTADMKSIVPTDSNYSKEHPKGYLVGHLSNADFFAVDSFPTASFVIKSVSGNTATGDLTLRGKTNSETVTDIVVDTVGGVKATGKLVFNRQKYGAAYKAANDMVLSDDIKLDITLVGKK</sequence>
<dbReference type="InterPro" id="IPR036761">
    <property type="entry name" value="TTHA0802/YceI-like_sf"/>
</dbReference>
<dbReference type="PROSITE" id="PS51257">
    <property type="entry name" value="PROKAR_LIPOPROTEIN"/>
    <property type="match status" value="1"/>
</dbReference>
<proteinExistence type="predicted"/>
<dbReference type="PANTHER" id="PTHR34406">
    <property type="entry name" value="PROTEIN YCEI"/>
    <property type="match status" value="1"/>
</dbReference>
<keyword evidence="3" id="KW-1185">Reference proteome</keyword>
<evidence type="ECO:0000313" key="2">
    <source>
        <dbReference type="EMBL" id="ABG59196.1"/>
    </source>
</evidence>
<feature type="domain" description="Lipid/polyisoprenoid-binding YceI-like" evidence="1">
    <location>
        <begin position="39"/>
        <end position="201"/>
    </location>
</feature>
<dbReference type="Gene3D" id="2.40.128.110">
    <property type="entry name" value="Lipid/polyisoprenoid-binding, YceI-like"/>
    <property type="match status" value="1"/>
</dbReference>
<reference evidence="2 3" key="1">
    <citation type="journal article" date="2007" name="Appl. Environ. Microbiol.">
        <title>Genome sequence of the cellulolytic gliding bacterium Cytophaga hutchinsonii.</title>
        <authorList>
            <person name="Xie G."/>
            <person name="Bruce D.C."/>
            <person name="Challacombe J.F."/>
            <person name="Chertkov O."/>
            <person name="Detter J.C."/>
            <person name="Gilna P."/>
            <person name="Han C.S."/>
            <person name="Lucas S."/>
            <person name="Misra M."/>
            <person name="Myers G.L."/>
            <person name="Richardson P."/>
            <person name="Tapia R."/>
            <person name="Thayer N."/>
            <person name="Thompson L.S."/>
            <person name="Brettin T.S."/>
            <person name="Henrissat B."/>
            <person name="Wilson D.B."/>
            <person name="McBride M.J."/>
        </authorList>
    </citation>
    <scope>NUCLEOTIDE SEQUENCE [LARGE SCALE GENOMIC DNA]</scope>
    <source>
        <strain evidence="3">ATCC 33406 / DSM 1761 / CIP 103989 / NBRC 15051 / NCIMB 9469 / D465</strain>
    </source>
</reference>
<name>A0A6N4SS44_CYTH3</name>